<dbReference type="OrthoDB" id="9759612at2"/>
<dbReference type="SUPFAM" id="SSF54637">
    <property type="entry name" value="Thioesterase/thiol ester dehydrase-isomerase"/>
    <property type="match status" value="1"/>
</dbReference>
<evidence type="ECO:0000313" key="1">
    <source>
        <dbReference type="EMBL" id="QAY59927.1"/>
    </source>
</evidence>
<evidence type="ECO:0000313" key="2">
    <source>
        <dbReference type="Proteomes" id="UP000293995"/>
    </source>
</evidence>
<name>A0A4P6EID7_9MICO</name>
<dbReference type="KEGG" id="mprt:ET475_07910"/>
<dbReference type="Proteomes" id="UP000293995">
    <property type="component" value="Chromosome"/>
</dbReference>
<dbReference type="Gene3D" id="3.10.129.10">
    <property type="entry name" value="Hotdog Thioesterase"/>
    <property type="match status" value="1"/>
</dbReference>
<organism evidence="1 2">
    <name type="scientific">Microbacterium protaetiae</name>
    <dbReference type="NCBI Taxonomy" id="2509458"/>
    <lineage>
        <taxon>Bacteria</taxon>
        <taxon>Bacillati</taxon>
        <taxon>Actinomycetota</taxon>
        <taxon>Actinomycetes</taxon>
        <taxon>Micrococcales</taxon>
        <taxon>Microbacteriaceae</taxon>
        <taxon>Microbacterium</taxon>
    </lineage>
</organism>
<keyword evidence="2" id="KW-1185">Reference proteome</keyword>
<dbReference type="RefSeq" id="WP_129388279.1">
    <property type="nucleotide sequence ID" value="NZ_CP035494.1"/>
</dbReference>
<accession>A0A4P6EID7</accession>
<dbReference type="AlphaFoldDB" id="A0A4P6EID7"/>
<sequence>MSTAVTDLKFGQIPDLVGTRLQGEWFRVADDRREMFDTATYTDENVRTFVPSIYPDQLIEGFHLVGMLDHLTNQILRTDGHSTTGWNYGINRVRFITPVTANDRIRLNLTVQDVRPKGDGYVLTFDCVIDHSASERPAFTAEWLVYWLPARGQ</sequence>
<gene>
    <name evidence="1" type="ORF">ET475_07910</name>
</gene>
<proteinExistence type="predicted"/>
<protein>
    <submittedName>
        <fullName evidence="1">Uncharacterized protein</fullName>
    </submittedName>
</protein>
<reference evidence="1 2" key="1">
    <citation type="submission" date="2019-01" db="EMBL/GenBank/DDBJ databases">
        <title>Genome sequencing of strain DFW100M-13.</title>
        <authorList>
            <person name="Heo J."/>
            <person name="Kim S.-J."/>
            <person name="Kim J.-S."/>
            <person name="Hong S.-B."/>
            <person name="Kwon S.-W."/>
        </authorList>
    </citation>
    <scope>NUCLEOTIDE SEQUENCE [LARGE SCALE GENOMIC DNA]</scope>
    <source>
        <strain evidence="1 2">DFW100M-13</strain>
    </source>
</reference>
<dbReference type="InterPro" id="IPR029069">
    <property type="entry name" value="HotDog_dom_sf"/>
</dbReference>
<dbReference type="EMBL" id="CP035494">
    <property type="protein sequence ID" value="QAY59927.1"/>
    <property type="molecule type" value="Genomic_DNA"/>
</dbReference>